<evidence type="ECO:0000256" key="2">
    <source>
        <dbReference type="SAM" id="MobiDB-lite"/>
    </source>
</evidence>
<evidence type="ECO:0000259" key="3">
    <source>
        <dbReference type="PROSITE" id="PS50853"/>
    </source>
</evidence>
<feature type="region of interest" description="Disordered" evidence="2">
    <location>
        <begin position="275"/>
        <end position="294"/>
    </location>
</feature>
<dbReference type="InterPro" id="IPR013783">
    <property type="entry name" value="Ig-like_fold"/>
</dbReference>
<name>A0A3P7QDN7_DIBLA</name>
<protein>
    <recommendedName>
        <fullName evidence="3">Fibronectin type-III domain-containing protein</fullName>
    </recommendedName>
</protein>
<dbReference type="PROSITE" id="PS50853">
    <property type="entry name" value="FN3"/>
    <property type="match status" value="2"/>
</dbReference>
<dbReference type="InterPro" id="IPR036116">
    <property type="entry name" value="FN3_sf"/>
</dbReference>
<dbReference type="PANTHER" id="PTHR13817">
    <property type="entry name" value="TITIN"/>
    <property type="match status" value="1"/>
</dbReference>
<dbReference type="InterPro" id="IPR050964">
    <property type="entry name" value="Striated_Muscle_Regulatory"/>
</dbReference>
<dbReference type="SMART" id="SM00060">
    <property type="entry name" value="FN3"/>
    <property type="match status" value="2"/>
</dbReference>
<sequence>MHTQHISAEYDPLLFLVPPPLQVSAFKPNGRGMERQLQFDSLKDVHMGEYMCRASNLYNLDSEGNRVETTSQTLLYTFFDIFHTAAPDPVKFVQNSSRTSATTISLAWQPPAHDGNKPIIGYSIRYYQPDAALDSPQHQGHQATLEGLRPYTKYHIVVTAVNEVGVSTESSLALTTQEASECIMNLGGSSQVRCSLLHGQHDMELTGLPKFTTYAIRVIAINSKGLSPPAFVLARTLEDHETHSVNQVVKGQTTVTLAGLLANTNYTVQVAASNRKGRGPLSPKKSCFTTEAAPDAPGNQQPIFIDLDAVFFLF</sequence>
<evidence type="ECO:0000313" key="4">
    <source>
        <dbReference type="EMBL" id="VDN28796.1"/>
    </source>
</evidence>
<proteinExistence type="predicted"/>
<dbReference type="InterPro" id="IPR003961">
    <property type="entry name" value="FN3_dom"/>
</dbReference>
<evidence type="ECO:0000313" key="5">
    <source>
        <dbReference type="Proteomes" id="UP000281553"/>
    </source>
</evidence>
<organism evidence="4 5">
    <name type="scientific">Dibothriocephalus latus</name>
    <name type="common">Fish tapeworm</name>
    <name type="synonym">Diphyllobothrium latum</name>
    <dbReference type="NCBI Taxonomy" id="60516"/>
    <lineage>
        <taxon>Eukaryota</taxon>
        <taxon>Metazoa</taxon>
        <taxon>Spiralia</taxon>
        <taxon>Lophotrochozoa</taxon>
        <taxon>Platyhelminthes</taxon>
        <taxon>Cestoda</taxon>
        <taxon>Eucestoda</taxon>
        <taxon>Diphyllobothriidea</taxon>
        <taxon>Diphyllobothriidae</taxon>
        <taxon>Dibothriocephalus</taxon>
    </lineage>
</organism>
<dbReference type="PRINTS" id="PR00014">
    <property type="entry name" value="FNTYPEIII"/>
</dbReference>
<feature type="domain" description="Fibronectin type-III" evidence="3">
    <location>
        <begin position="86"/>
        <end position="182"/>
    </location>
</feature>
<dbReference type="Proteomes" id="UP000281553">
    <property type="component" value="Unassembled WGS sequence"/>
</dbReference>
<accession>A0A3P7QDN7</accession>
<dbReference type="EMBL" id="UYRU01078066">
    <property type="protein sequence ID" value="VDN28796.1"/>
    <property type="molecule type" value="Genomic_DNA"/>
</dbReference>
<reference evidence="4 5" key="1">
    <citation type="submission" date="2018-11" db="EMBL/GenBank/DDBJ databases">
        <authorList>
            <consortium name="Pathogen Informatics"/>
        </authorList>
    </citation>
    <scope>NUCLEOTIDE SEQUENCE [LARGE SCALE GENOMIC DNA]</scope>
</reference>
<dbReference type="CDD" id="cd00063">
    <property type="entry name" value="FN3"/>
    <property type="match status" value="2"/>
</dbReference>
<dbReference type="AlphaFoldDB" id="A0A3P7QDN7"/>
<dbReference type="Gene3D" id="2.60.40.10">
    <property type="entry name" value="Immunoglobulins"/>
    <property type="match status" value="3"/>
</dbReference>
<evidence type="ECO:0000256" key="1">
    <source>
        <dbReference type="ARBA" id="ARBA00022737"/>
    </source>
</evidence>
<dbReference type="Pfam" id="PF00041">
    <property type="entry name" value="fn3"/>
    <property type="match status" value="2"/>
</dbReference>
<keyword evidence="1" id="KW-0677">Repeat</keyword>
<dbReference type="PANTHER" id="PTHR13817:SF166">
    <property type="entry name" value="NEURONAL IGCAM-RELATED"/>
    <property type="match status" value="1"/>
</dbReference>
<feature type="domain" description="Fibronectin type-III" evidence="3">
    <location>
        <begin position="188"/>
        <end position="293"/>
    </location>
</feature>
<keyword evidence="5" id="KW-1185">Reference proteome</keyword>
<gene>
    <name evidence="4" type="ORF">DILT_LOCUS15246</name>
</gene>
<dbReference type="OrthoDB" id="10001713at2759"/>
<dbReference type="SUPFAM" id="SSF49265">
    <property type="entry name" value="Fibronectin type III"/>
    <property type="match status" value="2"/>
</dbReference>